<proteinExistence type="predicted"/>
<dbReference type="InterPro" id="IPR009580">
    <property type="entry name" value="GPI_biosynthesis_protein_Pig-F"/>
</dbReference>
<keyword evidence="3" id="KW-0337">GPI-anchor biosynthesis</keyword>
<feature type="transmembrane region" description="Helical" evidence="8">
    <location>
        <begin position="222"/>
        <end position="243"/>
    </location>
</feature>
<dbReference type="STRING" id="1051616.A0A3M9YEZ5"/>
<feature type="transmembrane region" description="Helical" evidence="8">
    <location>
        <begin position="158"/>
        <end position="179"/>
    </location>
</feature>
<evidence type="ECO:0000256" key="4">
    <source>
        <dbReference type="ARBA" id="ARBA00022692"/>
    </source>
</evidence>
<feature type="transmembrane region" description="Helical" evidence="8">
    <location>
        <begin position="66"/>
        <end position="89"/>
    </location>
</feature>
<dbReference type="GeneID" id="39608792"/>
<evidence type="ECO:0000256" key="3">
    <source>
        <dbReference type="ARBA" id="ARBA00022502"/>
    </source>
</evidence>
<comment type="subcellular location">
    <subcellularLocation>
        <location evidence="1">Endoplasmic reticulum membrane</location>
        <topology evidence="1">Multi-pass membrane protein</topology>
    </subcellularLocation>
</comment>
<accession>A0A3M9YEZ5</accession>
<feature type="transmembrane region" description="Helical" evidence="8">
    <location>
        <begin position="116"/>
        <end position="146"/>
    </location>
</feature>
<sequence length="258" mass="27462">MPLVDPVTMASAPTKPTTATAAATALQPVLIQQTPAGQAGRYIHPVVLLALFGSQFNALVNEPVRVLATTLPIVAAVQVAYVSLCLPAAGSQDAKPARKARPGEKKKQDGNGPNPVIALFLSLLMTALVTPALHLAFVLFGAPFLTHMPHTLLLSTNLALLALFPLFYVHGVEASAWLAIGSAMAPWDETFGGLAGALFGAWLGAVPIPLDWDREWQKWPVTILYGLYAGYVAGKVTGGFLLFGKRMVSRVERDDKEE</sequence>
<keyword evidence="4 8" id="KW-0812">Transmembrane</keyword>
<feature type="transmembrane region" description="Helical" evidence="8">
    <location>
        <begin position="191"/>
        <end position="210"/>
    </location>
</feature>
<keyword evidence="6 8" id="KW-1133">Transmembrane helix</keyword>
<gene>
    <name evidence="9" type="primary">GPI11</name>
    <name evidence="9" type="ORF">D7B24_005103</name>
</gene>
<evidence type="ECO:0000256" key="1">
    <source>
        <dbReference type="ARBA" id="ARBA00004477"/>
    </source>
</evidence>
<protein>
    <submittedName>
        <fullName evidence="9">Glycosylphosphatidylinositol (GPI) anchor assembly protein</fullName>
    </submittedName>
</protein>
<dbReference type="UniPathway" id="UPA00196"/>
<evidence type="ECO:0000256" key="6">
    <source>
        <dbReference type="ARBA" id="ARBA00022989"/>
    </source>
</evidence>
<comment type="pathway">
    <text evidence="2">Glycolipid biosynthesis; glycosylphosphatidylinositol-anchor biosynthesis.</text>
</comment>
<reference evidence="9 10" key="1">
    <citation type="submission" date="2018-10" db="EMBL/GenBank/DDBJ databases">
        <title>Genome sequence of Verticillium nonalfalfae VnAa140.</title>
        <authorList>
            <person name="Stajich J.E."/>
            <person name="Kasson M.T."/>
        </authorList>
    </citation>
    <scope>NUCLEOTIDE SEQUENCE [LARGE SCALE GENOMIC DNA]</scope>
    <source>
        <strain evidence="9 10">VnAa140</strain>
    </source>
</reference>
<name>A0A3M9YEZ5_9PEZI</name>
<dbReference type="GO" id="GO:0005789">
    <property type="term" value="C:endoplasmic reticulum membrane"/>
    <property type="evidence" value="ECO:0007669"/>
    <property type="project" value="UniProtKB-SubCell"/>
</dbReference>
<evidence type="ECO:0000256" key="2">
    <source>
        <dbReference type="ARBA" id="ARBA00004687"/>
    </source>
</evidence>
<dbReference type="Proteomes" id="UP000267145">
    <property type="component" value="Unassembled WGS sequence"/>
</dbReference>
<keyword evidence="5" id="KW-0256">Endoplasmic reticulum</keyword>
<keyword evidence="7 8" id="KW-0472">Membrane</keyword>
<evidence type="ECO:0000256" key="7">
    <source>
        <dbReference type="ARBA" id="ARBA00023136"/>
    </source>
</evidence>
<dbReference type="EMBL" id="RBVV01000030">
    <property type="protein sequence ID" value="RNJ58148.1"/>
    <property type="molecule type" value="Genomic_DNA"/>
</dbReference>
<evidence type="ECO:0000256" key="5">
    <source>
        <dbReference type="ARBA" id="ARBA00022824"/>
    </source>
</evidence>
<evidence type="ECO:0000313" key="10">
    <source>
        <dbReference type="Proteomes" id="UP000267145"/>
    </source>
</evidence>
<organism evidence="9 10">
    <name type="scientific">Verticillium nonalfalfae</name>
    <dbReference type="NCBI Taxonomy" id="1051616"/>
    <lineage>
        <taxon>Eukaryota</taxon>
        <taxon>Fungi</taxon>
        <taxon>Dikarya</taxon>
        <taxon>Ascomycota</taxon>
        <taxon>Pezizomycotina</taxon>
        <taxon>Sordariomycetes</taxon>
        <taxon>Hypocreomycetidae</taxon>
        <taxon>Glomerellales</taxon>
        <taxon>Plectosphaerellaceae</taxon>
        <taxon>Verticillium</taxon>
    </lineage>
</organism>
<evidence type="ECO:0000313" key="9">
    <source>
        <dbReference type="EMBL" id="RNJ58148.1"/>
    </source>
</evidence>
<comment type="caution">
    <text evidence="9">The sequence shown here is derived from an EMBL/GenBank/DDBJ whole genome shotgun (WGS) entry which is preliminary data.</text>
</comment>
<dbReference type="GO" id="GO:0006506">
    <property type="term" value="P:GPI anchor biosynthetic process"/>
    <property type="evidence" value="ECO:0007669"/>
    <property type="project" value="UniProtKB-UniPathway"/>
</dbReference>
<dbReference type="AlphaFoldDB" id="A0A3M9YEZ5"/>
<dbReference type="Pfam" id="PF06699">
    <property type="entry name" value="PIG-F"/>
    <property type="match status" value="1"/>
</dbReference>
<evidence type="ECO:0000256" key="8">
    <source>
        <dbReference type="SAM" id="Phobius"/>
    </source>
</evidence>
<dbReference type="RefSeq" id="XP_028496306.1">
    <property type="nucleotide sequence ID" value="XM_028639264.1"/>
</dbReference>
<keyword evidence="10" id="KW-1185">Reference proteome</keyword>